<evidence type="ECO:0000313" key="4">
    <source>
        <dbReference type="EMBL" id="KOG91776.1"/>
    </source>
</evidence>
<dbReference type="InterPro" id="IPR032821">
    <property type="entry name" value="PKS_assoc"/>
</dbReference>
<dbReference type="InterPro" id="IPR016039">
    <property type="entry name" value="Thiolase-like"/>
</dbReference>
<evidence type="ECO:0000256" key="1">
    <source>
        <dbReference type="ARBA" id="ARBA00022450"/>
    </source>
</evidence>
<name>A0ABR5JEH0_9ACTN</name>
<dbReference type="Gene3D" id="3.40.47.10">
    <property type="match status" value="1"/>
</dbReference>
<dbReference type="PANTHER" id="PTHR43775">
    <property type="entry name" value="FATTY ACID SYNTHASE"/>
    <property type="match status" value="1"/>
</dbReference>
<feature type="non-terminal residue" evidence="4">
    <location>
        <position position="1"/>
    </location>
</feature>
<protein>
    <recommendedName>
        <fullName evidence="3">Polyketide synthase C-terminal extension domain-containing protein</fullName>
    </recommendedName>
</protein>
<feature type="domain" description="Polyketide synthase C-terminal extension" evidence="3">
    <location>
        <begin position="25"/>
        <end position="100"/>
    </location>
</feature>
<keyword evidence="2" id="KW-0597">Phosphoprotein</keyword>
<proteinExistence type="predicted"/>
<keyword evidence="5" id="KW-1185">Reference proteome</keyword>
<reference evidence="4 5" key="1">
    <citation type="submission" date="2015-07" db="EMBL/GenBank/DDBJ databases">
        <authorList>
            <person name="Ju K.-S."/>
            <person name="Doroghazi J.R."/>
            <person name="Metcalf W.W."/>
        </authorList>
    </citation>
    <scope>NUCLEOTIDE SEQUENCE [LARGE SCALE GENOMIC DNA]</scope>
    <source>
        <strain evidence="4 5">NRRL B-3589</strain>
    </source>
</reference>
<dbReference type="Pfam" id="PF16197">
    <property type="entry name" value="KAsynt_C_assoc"/>
    <property type="match status" value="1"/>
</dbReference>
<sequence>VRTGRVPASLHDGRPARYVRDTATGLRLPDRTVSWTGPLPRRAGVSSFGLGGTNVHVVVEQPPPSAPPAAGPAAAEVLTVSAHTATALRATAARLAAASAAEP</sequence>
<dbReference type="Proteomes" id="UP000037020">
    <property type="component" value="Unassembled WGS sequence"/>
</dbReference>
<comment type="caution">
    <text evidence="4">The sequence shown here is derived from an EMBL/GenBank/DDBJ whole genome shotgun (WGS) entry which is preliminary data.</text>
</comment>
<evidence type="ECO:0000259" key="3">
    <source>
        <dbReference type="Pfam" id="PF16197"/>
    </source>
</evidence>
<dbReference type="SUPFAM" id="SSF53901">
    <property type="entry name" value="Thiolase-like"/>
    <property type="match status" value="1"/>
</dbReference>
<gene>
    <name evidence="4" type="ORF">ADK38_01315</name>
</gene>
<evidence type="ECO:0000313" key="5">
    <source>
        <dbReference type="Proteomes" id="UP000037020"/>
    </source>
</evidence>
<feature type="non-terminal residue" evidence="4">
    <location>
        <position position="103"/>
    </location>
</feature>
<evidence type="ECO:0000256" key="2">
    <source>
        <dbReference type="ARBA" id="ARBA00022553"/>
    </source>
</evidence>
<dbReference type="PANTHER" id="PTHR43775:SF37">
    <property type="entry name" value="SI:DKEY-61P9.11"/>
    <property type="match status" value="1"/>
</dbReference>
<dbReference type="InterPro" id="IPR050091">
    <property type="entry name" value="PKS_NRPS_Biosynth_Enz"/>
</dbReference>
<accession>A0ABR5JEH0</accession>
<organism evidence="4 5">
    <name type="scientific">Streptomyces varsoviensis</name>
    <dbReference type="NCBI Taxonomy" id="67373"/>
    <lineage>
        <taxon>Bacteria</taxon>
        <taxon>Bacillati</taxon>
        <taxon>Actinomycetota</taxon>
        <taxon>Actinomycetes</taxon>
        <taxon>Kitasatosporales</taxon>
        <taxon>Streptomycetaceae</taxon>
        <taxon>Streptomyces</taxon>
    </lineage>
</organism>
<dbReference type="EMBL" id="LGUT01000096">
    <property type="protein sequence ID" value="KOG91776.1"/>
    <property type="molecule type" value="Genomic_DNA"/>
</dbReference>
<keyword evidence="1" id="KW-0596">Phosphopantetheine</keyword>